<feature type="transmembrane region" description="Helical" evidence="6">
    <location>
        <begin position="479"/>
        <end position="502"/>
    </location>
</feature>
<evidence type="ECO:0000256" key="3">
    <source>
        <dbReference type="ARBA" id="ARBA00022692"/>
    </source>
</evidence>
<comment type="function">
    <text evidence="6">Choline transporter.</text>
</comment>
<comment type="similarity">
    <text evidence="2 6">Belongs to the CTL (choline transporter-like) family.</text>
</comment>
<evidence type="ECO:0000313" key="7">
    <source>
        <dbReference type="EMBL" id="CAG9768393.1"/>
    </source>
</evidence>
<dbReference type="PANTHER" id="PTHR12385:SF96">
    <property type="entry name" value="CHOLINE TRANSPORTER-LIKE PROTEIN"/>
    <property type="match status" value="1"/>
</dbReference>
<organism evidence="7 8">
    <name type="scientific">Ceutorhynchus assimilis</name>
    <name type="common">cabbage seed weevil</name>
    <dbReference type="NCBI Taxonomy" id="467358"/>
    <lineage>
        <taxon>Eukaryota</taxon>
        <taxon>Metazoa</taxon>
        <taxon>Ecdysozoa</taxon>
        <taxon>Arthropoda</taxon>
        <taxon>Hexapoda</taxon>
        <taxon>Insecta</taxon>
        <taxon>Pterygota</taxon>
        <taxon>Neoptera</taxon>
        <taxon>Endopterygota</taxon>
        <taxon>Coleoptera</taxon>
        <taxon>Polyphaga</taxon>
        <taxon>Cucujiformia</taxon>
        <taxon>Curculionidae</taxon>
        <taxon>Ceutorhynchinae</taxon>
        <taxon>Ceutorhynchus</taxon>
    </lineage>
</organism>
<dbReference type="InterPro" id="IPR007603">
    <property type="entry name" value="Choline_transptr-like"/>
</dbReference>
<sequence length="591" mass="67052">MGLTFTKLDPYELITFKELSPDVPLENIEVPERGENRKPTDFKWLVTFGLVILLFLPFFIYTMCYSDITRLTVGYDQCGNICGEKNSHWSGIDCSGKDFTDYPYLEFQNSSSDDTYSTNYLLMNRSCVQTCRLGYTPREERCIKMSNFNEIDSSYVDESDDNDVEEKYDVSLYLSSVKWQITVSCLLSLLVSVGMLFLFRFSVHIVVWGTIYVGLGALVFWTVAAWYFYFTATFYSTGHILAYALLMTLITIAFLVLLVWFRTRVHLVIMILGEAVKAVFDMPGLIVVPITSTLAIFILSIIFLLTMVSMLSAGNLENLVSDYYVYMPDSTMTFTIIYNCVIYLWLTQFFTGIQYMVVAGAVSKWYFARDKLSLRAPIFDSLAITFKFHLGSVAIGSLLITLVQTIKILILSLIKNRRIRSLVEFCIDQIETFFKFLSKNAYIVTAIHGQPFLKSGRRAARLLAQNIGEVIAVNSIGDFVLGMVKVFIFLFTILLSVIIFAIFPNPYGTSNIPAYMIIGIVAIIVACLSFGVFETTIDTLFVCYCEDNLLNDGMSKPYYMSNEFMGFMEKSREVYGEKEAPPPSYGFAVAV</sequence>
<dbReference type="OrthoDB" id="420519at2759"/>
<evidence type="ECO:0000313" key="8">
    <source>
        <dbReference type="Proteomes" id="UP001152799"/>
    </source>
</evidence>
<dbReference type="AlphaFoldDB" id="A0A9N9MSV0"/>
<keyword evidence="8" id="KW-1185">Reference proteome</keyword>
<feature type="transmembrane region" description="Helical" evidence="6">
    <location>
        <begin position="42"/>
        <end position="61"/>
    </location>
</feature>
<evidence type="ECO:0000256" key="6">
    <source>
        <dbReference type="RuleBase" id="RU368066"/>
    </source>
</evidence>
<gene>
    <name evidence="7" type="ORF">CEUTPL_LOCUS8931</name>
</gene>
<dbReference type="GO" id="GO:0005886">
    <property type="term" value="C:plasma membrane"/>
    <property type="evidence" value="ECO:0007669"/>
    <property type="project" value="UniProtKB-SubCell"/>
</dbReference>
<evidence type="ECO:0000256" key="2">
    <source>
        <dbReference type="ARBA" id="ARBA00007168"/>
    </source>
</evidence>
<dbReference type="GO" id="GO:0022857">
    <property type="term" value="F:transmembrane transporter activity"/>
    <property type="evidence" value="ECO:0007669"/>
    <property type="project" value="UniProtKB-UniRule"/>
</dbReference>
<keyword evidence="3 6" id="KW-0812">Transmembrane</keyword>
<keyword evidence="4 6" id="KW-1133">Transmembrane helix</keyword>
<dbReference type="EMBL" id="OU892280">
    <property type="protein sequence ID" value="CAG9768393.1"/>
    <property type="molecule type" value="Genomic_DNA"/>
</dbReference>
<dbReference type="Pfam" id="PF04515">
    <property type="entry name" value="Choline_transpo"/>
    <property type="match status" value="1"/>
</dbReference>
<reference evidence="7" key="1">
    <citation type="submission" date="2022-01" db="EMBL/GenBank/DDBJ databases">
        <authorList>
            <person name="King R."/>
        </authorList>
    </citation>
    <scope>NUCLEOTIDE SEQUENCE</scope>
</reference>
<feature type="transmembrane region" description="Helical" evidence="6">
    <location>
        <begin position="388"/>
        <end position="410"/>
    </location>
</feature>
<keyword evidence="5 6" id="KW-0472">Membrane</keyword>
<evidence type="ECO:0000256" key="1">
    <source>
        <dbReference type="ARBA" id="ARBA00004141"/>
    </source>
</evidence>
<comment type="subcellular location">
    <subcellularLocation>
        <location evidence="6">Cell membrane</location>
        <topology evidence="6">Multi-pass membrane protein</topology>
    </subcellularLocation>
    <subcellularLocation>
        <location evidence="1">Membrane</location>
        <topology evidence="1">Multi-pass membrane protein</topology>
    </subcellularLocation>
</comment>
<protein>
    <recommendedName>
        <fullName evidence="6">Choline transporter-like protein</fullName>
    </recommendedName>
</protein>
<feature type="transmembrane region" description="Helical" evidence="6">
    <location>
        <begin position="240"/>
        <end position="261"/>
    </location>
</feature>
<feature type="transmembrane region" description="Helical" evidence="6">
    <location>
        <begin position="206"/>
        <end position="228"/>
    </location>
</feature>
<accession>A0A9N9MSV0</accession>
<proteinExistence type="inferred from homology"/>
<dbReference type="PANTHER" id="PTHR12385">
    <property type="entry name" value="CHOLINE TRANSPORTER-LIKE (SLC FAMILY 44)"/>
    <property type="match status" value="1"/>
</dbReference>
<feature type="transmembrane region" description="Helical" evidence="6">
    <location>
        <begin position="179"/>
        <end position="199"/>
    </location>
</feature>
<evidence type="ECO:0000256" key="5">
    <source>
        <dbReference type="ARBA" id="ARBA00023136"/>
    </source>
</evidence>
<dbReference type="Proteomes" id="UP001152799">
    <property type="component" value="Chromosome 4"/>
</dbReference>
<evidence type="ECO:0000256" key="4">
    <source>
        <dbReference type="ARBA" id="ARBA00022989"/>
    </source>
</evidence>
<feature type="transmembrane region" description="Helical" evidence="6">
    <location>
        <begin position="514"/>
        <end position="533"/>
    </location>
</feature>
<feature type="transmembrane region" description="Helical" evidence="6">
    <location>
        <begin position="282"/>
        <end position="311"/>
    </location>
</feature>
<name>A0A9N9MSV0_9CUCU</name>